<feature type="domain" description="Topo IA-type catalytic" evidence="18">
    <location>
        <begin position="153"/>
        <end position="554"/>
    </location>
</feature>
<dbReference type="PROSITE" id="PS52039">
    <property type="entry name" value="TOPO_IA_2"/>
    <property type="match status" value="1"/>
</dbReference>
<dbReference type="Gene3D" id="1.10.460.10">
    <property type="entry name" value="Topoisomerase I, domain 2"/>
    <property type="match status" value="1"/>
</dbReference>
<dbReference type="CDD" id="cd03362">
    <property type="entry name" value="TOPRIM_TopoIA_TopoIII"/>
    <property type="match status" value="1"/>
</dbReference>
<evidence type="ECO:0000256" key="15">
    <source>
        <dbReference type="ARBA" id="ARBA00032877"/>
    </source>
</evidence>
<evidence type="ECO:0000313" key="19">
    <source>
        <dbReference type="EMBL" id="KRN28456.1"/>
    </source>
</evidence>
<dbReference type="Proteomes" id="UP000051645">
    <property type="component" value="Unassembled WGS sequence"/>
</dbReference>
<evidence type="ECO:0000256" key="4">
    <source>
        <dbReference type="ARBA" id="ARBA00022723"/>
    </source>
</evidence>
<dbReference type="PATRIC" id="fig|81857.3.peg.1466"/>
<dbReference type="PANTHER" id="PTHR11390:SF21">
    <property type="entry name" value="DNA TOPOISOMERASE 3-ALPHA"/>
    <property type="match status" value="1"/>
</dbReference>
<keyword evidence="6" id="KW-0863">Zinc-finger</keyword>
<evidence type="ECO:0000256" key="10">
    <source>
        <dbReference type="ARBA" id="ARBA00023125"/>
    </source>
</evidence>
<dbReference type="AlphaFoldDB" id="A0A0R2FIN5"/>
<dbReference type="Pfam" id="PF01396">
    <property type="entry name" value="Zn_ribbon_Top1"/>
    <property type="match status" value="2"/>
</dbReference>
<dbReference type="STRING" id="81857.IV38_GL001457"/>
<evidence type="ECO:0000313" key="20">
    <source>
        <dbReference type="EMBL" id="KRN31957.1"/>
    </source>
</evidence>
<dbReference type="SUPFAM" id="SSF56712">
    <property type="entry name" value="Prokaryotic type I DNA topoisomerase"/>
    <property type="match status" value="1"/>
</dbReference>
<dbReference type="Pfam" id="PF01751">
    <property type="entry name" value="Toprim"/>
    <property type="match status" value="1"/>
</dbReference>
<gene>
    <name evidence="19" type="ORF">IV38_GL001457</name>
    <name evidence="20" type="ORF">IV40_GL001244</name>
</gene>
<evidence type="ECO:0000256" key="9">
    <source>
        <dbReference type="ARBA" id="ARBA00023029"/>
    </source>
</evidence>
<dbReference type="InterPro" id="IPR013826">
    <property type="entry name" value="Topo_IA_cen_sub3"/>
</dbReference>
<sequence length="689" mass="78340">MSKTLVLAEKPSVAKELARVLQADQKTAHYYEGKNYIVTWALGHLLGLKMPEQYHPQWQKWTFETLPMLPTKFEITPLPKTGAQLKAIKQLARRKDVNQAVIATDAGREGELVARFIFDYIDFKKPLKRLWISSQTDKAIKAGFAALQPDQNYEHLYQAAMARSEADWLIGLNVSRALTVKYHDSLSAGRVQTPTLAFVAEREQAINHFKPQTYQTLQLQTPYGTAALQPNKHLSADAAQKMAAQVNRTDFKVTAIDVKTKHEKAPLPYDLTALQQVANERYHFSAKETLNLLQRLYERYKLVTYPRTDSRYLTTDLKATMTERLNAISGYSPEAKKWAAQKQPVIQTQVFNNSKVGDHYGLIPTEERGQLNQLDNDELKIYRLIVDQFLLLFKEDHVEKRSKVTLQGGQFTFTFTYHQVLEPGFKDDQKTAPLTLKQGASVKGQAVLKQQTTKPPKRLTEATLLAQMEKYGLGTPATRADILEKLVSSGLMKRQSNELSVTPKGTQLLDLVNPSLVSPKLTAQWEADLKSIEQGDLAPKTFIATMRDNTVRLVKEIKGSKKTYKDPNLTQKKCPQCGSRLREKQTRQGTFYVCSNPDCDYRRRKDPKVTNHRCPQCHHKMVLLKGANGEYFKCQHCGFTEKPQDKKHSKRMNKHEEKKLLQKYSPDAQEAAEESPLAAALKAAMHQDQ</sequence>
<dbReference type="GO" id="GO:0003917">
    <property type="term" value="F:DNA topoisomerase type I (single strand cut, ATP-independent) activity"/>
    <property type="evidence" value="ECO:0007669"/>
    <property type="project" value="UniProtKB-EC"/>
</dbReference>
<dbReference type="InterPro" id="IPR000380">
    <property type="entry name" value="Topo_IA"/>
</dbReference>
<dbReference type="InterPro" id="IPR013497">
    <property type="entry name" value="Topo_IA_cen"/>
</dbReference>
<keyword evidence="4" id="KW-0479">Metal-binding</keyword>
<evidence type="ECO:0000256" key="5">
    <source>
        <dbReference type="ARBA" id="ARBA00022737"/>
    </source>
</evidence>
<dbReference type="GO" id="GO:0006281">
    <property type="term" value="P:DNA repair"/>
    <property type="evidence" value="ECO:0007669"/>
    <property type="project" value="TreeGrafter"/>
</dbReference>
<dbReference type="GO" id="GO:0043597">
    <property type="term" value="C:cytoplasmic replication fork"/>
    <property type="evidence" value="ECO:0007669"/>
    <property type="project" value="TreeGrafter"/>
</dbReference>
<evidence type="ECO:0000256" key="14">
    <source>
        <dbReference type="ARBA" id="ARBA00032235"/>
    </source>
</evidence>
<dbReference type="InterPro" id="IPR034144">
    <property type="entry name" value="TOPRIM_TopoIII"/>
</dbReference>
<dbReference type="Gene3D" id="3.30.65.10">
    <property type="entry name" value="Bacterial Topoisomerase I, domain 1"/>
    <property type="match status" value="1"/>
</dbReference>
<dbReference type="InterPro" id="IPR013825">
    <property type="entry name" value="Topo_IA_cen_sub2"/>
</dbReference>
<keyword evidence="21" id="KW-1185">Reference proteome</keyword>
<dbReference type="InterPro" id="IPR003602">
    <property type="entry name" value="Topo_IA_DNA-bd_dom"/>
</dbReference>
<keyword evidence="11 19" id="KW-0413">Isomerase</keyword>
<protein>
    <recommendedName>
        <fullName evidence="3">DNA topoisomerase</fullName>
        <ecNumber evidence="3">5.6.2.1</ecNumber>
    </recommendedName>
    <alternativeName>
        <fullName evidence="15">Omega-protein</fullName>
    </alternativeName>
    <alternativeName>
        <fullName evidence="14">Relaxing enzyme</fullName>
    </alternativeName>
    <alternativeName>
        <fullName evidence="12">Swivelase</fullName>
    </alternativeName>
    <alternativeName>
        <fullName evidence="13">Untwisting enzyme</fullName>
    </alternativeName>
</protein>
<proteinExistence type="inferred from homology"/>
<keyword evidence="9" id="KW-0799">Topoisomerase</keyword>
<evidence type="ECO:0000259" key="17">
    <source>
        <dbReference type="PROSITE" id="PS50880"/>
    </source>
</evidence>
<dbReference type="PROSITE" id="PS00396">
    <property type="entry name" value="TOPO_IA_1"/>
    <property type="match status" value="1"/>
</dbReference>
<comment type="catalytic activity">
    <reaction evidence="1">
        <text>ATP-independent breakage of single-stranded DNA, followed by passage and rejoining.</text>
        <dbReference type="EC" id="5.6.2.1"/>
    </reaction>
</comment>
<dbReference type="Proteomes" id="UP000051751">
    <property type="component" value="Unassembled WGS sequence"/>
</dbReference>
<name>A0A0R2FIN5_9LACO</name>
<comment type="similarity">
    <text evidence="2">Belongs to the type IA topoisomerase family.</text>
</comment>
<dbReference type="CDD" id="cd00186">
    <property type="entry name" value="TOP1Ac"/>
    <property type="match status" value="1"/>
</dbReference>
<dbReference type="InterPro" id="IPR023405">
    <property type="entry name" value="Topo_IA_core_domain"/>
</dbReference>
<evidence type="ECO:0000256" key="13">
    <source>
        <dbReference type="ARBA" id="ARBA00031985"/>
    </source>
</evidence>
<dbReference type="NCBIfam" id="NF005829">
    <property type="entry name" value="PRK07726.1"/>
    <property type="match status" value="1"/>
</dbReference>
<keyword evidence="10" id="KW-0238">DNA-binding</keyword>
<dbReference type="EC" id="5.6.2.1" evidence="3"/>
<dbReference type="SMART" id="SM00436">
    <property type="entry name" value="TOP1Bc"/>
    <property type="match status" value="1"/>
</dbReference>
<evidence type="ECO:0000256" key="6">
    <source>
        <dbReference type="ARBA" id="ARBA00022771"/>
    </source>
</evidence>
<keyword evidence="8" id="KW-0460">Magnesium</keyword>
<evidence type="ECO:0000256" key="16">
    <source>
        <dbReference type="SAM" id="MobiDB-lite"/>
    </source>
</evidence>
<evidence type="ECO:0000256" key="11">
    <source>
        <dbReference type="ARBA" id="ARBA00023235"/>
    </source>
</evidence>
<dbReference type="OrthoDB" id="9803554at2"/>
<reference evidence="21 22" key="1">
    <citation type="journal article" date="2015" name="Genome Announc.">
        <title>Expanding the biotechnology potential of lactobacilli through comparative genomics of 213 strains and associated genera.</title>
        <authorList>
            <person name="Sun Z."/>
            <person name="Harris H.M."/>
            <person name="McCann A."/>
            <person name="Guo C."/>
            <person name="Argimon S."/>
            <person name="Zhang W."/>
            <person name="Yang X."/>
            <person name="Jeffery I.B."/>
            <person name="Cooney J.C."/>
            <person name="Kagawa T.F."/>
            <person name="Liu W."/>
            <person name="Song Y."/>
            <person name="Salvetti E."/>
            <person name="Wrobel A."/>
            <person name="Rasinkangas P."/>
            <person name="Parkhill J."/>
            <person name="Rea M.C."/>
            <person name="O'Sullivan O."/>
            <person name="Ritari J."/>
            <person name="Douillard F.P."/>
            <person name="Paul Ross R."/>
            <person name="Yang R."/>
            <person name="Briner A.E."/>
            <person name="Felis G.E."/>
            <person name="de Vos W.M."/>
            <person name="Barrangou R."/>
            <person name="Klaenhammer T.R."/>
            <person name="Caufield P.W."/>
            <person name="Cui Y."/>
            <person name="Zhang H."/>
            <person name="O'Toole P.W."/>
        </authorList>
    </citation>
    <scope>NUCLEOTIDE SEQUENCE [LARGE SCALE GENOMIC DNA]</scope>
    <source>
        <strain evidence="19 22">ATCC BAA-66</strain>
        <strain evidence="20 21">DSM 13344</strain>
    </source>
</reference>
<evidence type="ECO:0000256" key="7">
    <source>
        <dbReference type="ARBA" id="ARBA00022833"/>
    </source>
</evidence>
<dbReference type="SMART" id="SM00437">
    <property type="entry name" value="TOP1Ac"/>
    <property type="match status" value="1"/>
</dbReference>
<feature type="compositionally biased region" description="Low complexity" evidence="16">
    <location>
        <begin position="674"/>
        <end position="689"/>
    </location>
</feature>
<keyword evidence="5" id="KW-0677">Repeat</keyword>
<evidence type="ECO:0000256" key="3">
    <source>
        <dbReference type="ARBA" id="ARBA00012891"/>
    </source>
</evidence>
<dbReference type="PANTHER" id="PTHR11390">
    <property type="entry name" value="PROKARYOTIC DNA TOPOISOMERASE"/>
    <property type="match status" value="1"/>
</dbReference>
<dbReference type="InterPro" id="IPR023406">
    <property type="entry name" value="Topo_IA_AS"/>
</dbReference>
<dbReference type="InterPro" id="IPR006171">
    <property type="entry name" value="TOPRIM_dom"/>
</dbReference>
<dbReference type="EMBL" id="JQAT01000003">
    <property type="protein sequence ID" value="KRN28456.1"/>
    <property type="molecule type" value="Genomic_DNA"/>
</dbReference>
<dbReference type="SMART" id="SM00493">
    <property type="entry name" value="TOPRIM"/>
    <property type="match status" value="1"/>
</dbReference>
<dbReference type="GO" id="GO:0003677">
    <property type="term" value="F:DNA binding"/>
    <property type="evidence" value="ECO:0007669"/>
    <property type="project" value="UniProtKB-KW"/>
</dbReference>
<dbReference type="InterPro" id="IPR003601">
    <property type="entry name" value="Topo_IA_2"/>
</dbReference>
<dbReference type="Pfam" id="PF01131">
    <property type="entry name" value="Topoisom_bac"/>
    <property type="match status" value="1"/>
</dbReference>
<evidence type="ECO:0000313" key="22">
    <source>
        <dbReference type="Proteomes" id="UP000051751"/>
    </source>
</evidence>
<dbReference type="Gene3D" id="1.10.290.10">
    <property type="entry name" value="Topoisomerase I, domain 4"/>
    <property type="match status" value="1"/>
</dbReference>
<evidence type="ECO:0000259" key="18">
    <source>
        <dbReference type="PROSITE" id="PS52039"/>
    </source>
</evidence>
<dbReference type="RefSeq" id="WP_057769412.1">
    <property type="nucleotide sequence ID" value="NZ_JQAT01000003.1"/>
</dbReference>
<comment type="caution">
    <text evidence="19">The sequence shown here is derived from an EMBL/GenBank/DDBJ whole genome shotgun (WGS) entry which is preliminary data.</text>
</comment>
<dbReference type="NCBIfam" id="TIGR01056">
    <property type="entry name" value="topB"/>
    <property type="match status" value="1"/>
</dbReference>
<dbReference type="PRINTS" id="PR00417">
    <property type="entry name" value="PRTPISMRASEI"/>
</dbReference>
<dbReference type="Gene3D" id="2.70.20.10">
    <property type="entry name" value="Topoisomerase I, domain 3"/>
    <property type="match status" value="1"/>
</dbReference>
<feature type="domain" description="Toprim" evidence="17">
    <location>
        <begin position="3"/>
        <end position="136"/>
    </location>
</feature>
<dbReference type="InterPro" id="IPR005738">
    <property type="entry name" value="TopoIII"/>
</dbReference>
<evidence type="ECO:0000256" key="8">
    <source>
        <dbReference type="ARBA" id="ARBA00022842"/>
    </source>
</evidence>
<accession>A0A0R2FIN5</accession>
<dbReference type="Gene3D" id="3.40.50.140">
    <property type="match status" value="1"/>
</dbReference>
<dbReference type="GO" id="GO:0006310">
    <property type="term" value="P:DNA recombination"/>
    <property type="evidence" value="ECO:0007669"/>
    <property type="project" value="TreeGrafter"/>
</dbReference>
<evidence type="ECO:0000256" key="12">
    <source>
        <dbReference type="ARBA" id="ARBA00030003"/>
    </source>
</evidence>
<dbReference type="InterPro" id="IPR013498">
    <property type="entry name" value="Topo_IA_Znf"/>
</dbReference>
<organism evidence="19 22">
    <name type="scientific">Lactobacillus selangorensis</name>
    <dbReference type="NCBI Taxonomy" id="81857"/>
    <lineage>
        <taxon>Bacteria</taxon>
        <taxon>Bacillati</taxon>
        <taxon>Bacillota</taxon>
        <taxon>Bacilli</taxon>
        <taxon>Lactobacillales</taxon>
        <taxon>Lactobacillaceae</taxon>
        <taxon>Lactobacillus</taxon>
    </lineage>
</organism>
<dbReference type="EMBL" id="JQAZ01000003">
    <property type="protein sequence ID" value="KRN31957.1"/>
    <property type="molecule type" value="Genomic_DNA"/>
</dbReference>
<dbReference type="GO" id="GO:0006265">
    <property type="term" value="P:DNA topological change"/>
    <property type="evidence" value="ECO:0007669"/>
    <property type="project" value="InterPro"/>
</dbReference>
<feature type="region of interest" description="Disordered" evidence="16">
    <location>
        <begin position="642"/>
        <end position="689"/>
    </location>
</feature>
<evidence type="ECO:0000313" key="21">
    <source>
        <dbReference type="Proteomes" id="UP000051645"/>
    </source>
</evidence>
<dbReference type="GO" id="GO:0008270">
    <property type="term" value="F:zinc ion binding"/>
    <property type="evidence" value="ECO:0007669"/>
    <property type="project" value="UniProtKB-KW"/>
</dbReference>
<dbReference type="PROSITE" id="PS50880">
    <property type="entry name" value="TOPRIM"/>
    <property type="match status" value="1"/>
</dbReference>
<keyword evidence="7" id="KW-0862">Zinc</keyword>
<dbReference type="InterPro" id="IPR013824">
    <property type="entry name" value="Topo_IA_cen_sub1"/>
</dbReference>
<evidence type="ECO:0000256" key="2">
    <source>
        <dbReference type="ARBA" id="ARBA00009446"/>
    </source>
</evidence>
<evidence type="ECO:0000256" key="1">
    <source>
        <dbReference type="ARBA" id="ARBA00000213"/>
    </source>
</evidence>